<organism evidence="2 3">
    <name type="scientific">Variovorax dokdonensis</name>
    <dbReference type="NCBI Taxonomy" id="344883"/>
    <lineage>
        <taxon>Bacteria</taxon>
        <taxon>Pseudomonadati</taxon>
        <taxon>Pseudomonadota</taxon>
        <taxon>Betaproteobacteria</taxon>
        <taxon>Burkholderiales</taxon>
        <taxon>Comamonadaceae</taxon>
        <taxon>Variovorax</taxon>
    </lineage>
</organism>
<dbReference type="InterPro" id="IPR028973">
    <property type="entry name" value="PhnB-like"/>
</dbReference>
<gene>
    <name evidence="2" type="ORF">QTH91_02255</name>
</gene>
<dbReference type="PANTHER" id="PTHR33990:SF2">
    <property type="entry name" value="PHNB-LIKE DOMAIN-CONTAINING PROTEIN"/>
    <property type="match status" value="1"/>
</dbReference>
<dbReference type="InterPro" id="IPR009725">
    <property type="entry name" value="3_dmu_93_MTrfase"/>
</dbReference>
<accession>A0ABT7N5Z7</accession>
<dbReference type="EMBL" id="JASZYV010000001">
    <property type="protein sequence ID" value="MDM0043295.1"/>
    <property type="molecule type" value="Genomic_DNA"/>
</dbReference>
<keyword evidence="3" id="KW-1185">Reference proteome</keyword>
<sequence>MQKITPFFWYAKDAEEAAKFYVSIFPDSHIGRVVTMPSDSPSGPAGSVKVVDFVLFGQSFTAMSAAYDESFNHAISMVVNCETQEEIDRYWDALLAGGGKTEACGWLRDRYGVAWQITPTVIVDMMADPDRTKAKRASDAMMTMIKLDIAKLKTAFEGG</sequence>
<dbReference type="Gene3D" id="3.10.180.10">
    <property type="entry name" value="2,3-Dihydroxybiphenyl 1,2-Dioxygenase, domain 1"/>
    <property type="match status" value="1"/>
</dbReference>
<name>A0ABT7N5Z7_9BURK</name>
<feature type="domain" description="PhnB-like" evidence="1">
    <location>
        <begin position="2"/>
        <end position="118"/>
    </location>
</feature>
<reference evidence="2" key="1">
    <citation type="submission" date="2023-06" db="EMBL/GenBank/DDBJ databases">
        <authorList>
            <person name="Jiang Y."/>
            <person name="Liu Q."/>
        </authorList>
    </citation>
    <scope>NUCLEOTIDE SEQUENCE</scope>
    <source>
        <strain evidence="2">CGMCC 1.12089</strain>
    </source>
</reference>
<evidence type="ECO:0000259" key="1">
    <source>
        <dbReference type="Pfam" id="PF06983"/>
    </source>
</evidence>
<dbReference type="Pfam" id="PF06983">
    <property type="entry name" value="3-dmu-9_3-mt"/>
    <property type="match status" value="1"/>
</dbReference>
<evidence type="ECO:0000313" key="2">
    <source>
        <dbReference type="EMBL" id="MDM0043295.1"/>
    </source>
</evidence>
<dbReference type="Proteomes" id="UP001174908">
    <property type="component" value="Unassembled WGS sequence"/>
</dbReference>
<dbReference type="PIRSF" id="PIRSF021700">
    <property type="entry name" value="3_dmu_93_MTrfase"/>
    <property type="match status" value="1"/>
</dbReference>
<proteinExistence type="predicted"/>
<dbReference type="InterPro" id="IPR029068">
    <property type="entry name" value="Glyas_Bleomycin-R_OHBP_Dase"/>
</dbReference>
<evidence type="ECO:0000313" key="3">
    <source>
        <dbReference type="Proteomes" id="UP001174908"/>
    </source>
</evidence>
<dbReference type="SUPFAM" id="SSF54593">
    <property type="entry name" value="Glyoxalase/Bleomycin resistance protein/Dihydroxybiphenyl dioxygenase"/>
    <property type="match status" value="1"/>
</dbReference>
<dbReference type="RefSeq" id="WP_286658411.1">
    <property type="nucleotide sequence ID" value="NZ_JASZYV010000001.1"/>
</dbReference>
<dbReference type="PANTHER" id="PTHR33990">
    <property type="entry name" value="PROTEIN YJDN-RELATED"/>
    <property type="match status" value="1"/>
</dbReference>
<protein>
    <submittedName>
        <fullName evidence="2">VOC family protein</fullName>
    </submittedName>
</protein>
<dbReference type="CDD" id="cd06588">
    <property type="entry name" value="PhnB_like"/>
    <property type="match status" value="1"/>
</dbReference>
<comment type="caution">
    <text evidence="2">The sequence shown here is derived from an EMBL/GenBank/DDBJ whole genome shotgun (WGS) entry which is preliminary data.</text>
</comment>